<dbReference type="GO" id="GO:0019748">
    <property type="term" value="P:secondary metabolic process"/>
    <property type="evidence" value="ECO:0007669"/>
    <property type="project" value="TreeGrafter"/>
</dbReference>
<proteinExistence type="inferred from homology"/>
<dbReference type="SUPFAM" id="SSF53474">
    <property type="entry name" value="alpha/beta-Hydrolases"/>
    <property type="match status" value="1"/>
</dbReference>
<dbReference type="PRINTS" id="PR00724">
    <property type="entry name" value="CRBOXYPTASEC"/>
</dbReference>
<keyword evidence="2" id="KW-0472">Membrane</keyword>
<comment type="similarity">
    <text evidence="1">Belongs to the peptidase S10 family.</text>
</comment>
<dbReference type="Pfam" id="PF00450">
    <property type="entry name" value="Peptidase_S10"/>
    <property type="match status" value="1"/>
</dbReference>
<reference evidence="3" key="1">
    <citation type="submission" date="2023-04" db="EMBL/GenBank/DDBJ databases">
        <authorList>
            <person name="Vijverberg K."/>
            <person name="Xiong W."/>
            <person name="Schranz E."/>
        </authorList>
    </citation>
    <scope>NUCLEOTIDE SEQUENCE</scope>
</reference>
<dbReference type="Gene3D" id="3.40.50.1820">
    <property type="entry name" value="alpha/beta hydrolase"/>
    <property type="match status" value="1"/>
</dbReference>
<keyword evidence="4" id="KW-1185">Reference proteome</keyword>
<dbReference type="GO" id="GO:0004185">
    <property type="term" value="F:serine-type carboxypeptidase activity"/>
    <property type="evidence" value="ECO:0007669"/>
    <property type="project" value="InterPro"/>
</dbReference>
<evidence type="ECO:0000256" key="2">
    <source>
        <dbReference type="SAM" id="Phobius"/>
    </source>
</evidence>
<dbReference type="PANTHER" id="PTHR11802:SF224">
    <property type="entry name" value="SERINE CARBOXYPEPTIDASE-LIKE 7 ISOFORM X1"/>
    <property type="match status" value="1"/>
</dbReference>
<gene>
    <name evidence="3" type="ORF">LSALG_LOCUS13913</name>
</gene>
<accession>A0AA36DVV2</accession>
<name>A0AA36DVV2_LACSI</name>
<evidence type="ECO:0000313" key="4">
    <source>
        <dbReference type="Proteomes" id="UP001177003"/>
    </source>
</evidence>
<organism evidence="3 4">
    <name type="scientific">Lactuca saligna</name>
    <name type="common">Willowleaf lettuce</name>
    <dbReference type="NCBI Taxonomy" id="75948"/>
    <lineage>
        <taxon>Eukaryota</taxon>
        <taxon>Viridiplantae</taxon>
        <taxon>Streptophyta</taxon>
        <taxon>Embryophyta</taxon>
        <taxon>Tracheophyta</taxon>
        <taxon>Spermatophyta</taxon>
        <taxon>Magnoliopsida</taxon>
        <taxon>eudicotyledons</taxon>
        <taxon>Gunneridae</taxon>
        <taxon>Pentapetalae</taxon>
        <taxon>asterids</taxon>
        <taxon>campanulids</taxon>
        <taxon>Asterales</taxon>
        <taxon>Asteraceae</taxon>
        <taxon>Cichorioideae</taxon>
        <taxon>Cichorieae</taxon>
        <taxon>Lactucinae</taxon>
        <taxon>Lactuca</taxon>
    </lineage>
</organism>
<dbReference type="GO" id="GO:0006508">
    <property type="term" value="P:proteolysis"/>
    <property type="evidence" value="ECO:0007669"/>
    <property type="project" value="InterPro"/>
</dbReference>
<evidence type="ECO:0000256" key="1">
    <source>
        <dbReference type="ARBA" id="ARBA00009431"/>
    </source>
</evidence>
<dbReference type="FunFam" id="3.40.50.1820:FF:000072">
    <property type="entry name" value="Serine carboxypeptidase-like 19"/>
    <property type="match status" value="1"/>
</dbReference>
<evidence type="ECO:0000313" key="3">
    <source>
        <dbReference type="EMBL" id="CAI9273789.1"/>
    </source>
</evidence>
<feature type="transmembrane region" description="Helical" evidence="2">
    <location>
        <begin position="21"/>
        <end position="37"/>
    </location>
</feature>
<dbReference type="EMBL" id="OX465078">
    <property type="protein sequence ID" value="CAI9273789.1"/>
    <property type="molecule type" value="Genomic_DNA"/>
</dbReference>
<keyword evidence="2" id="KW-1133">Transmembrane helix</keyword>
<dbReference type="AlphaFoldDB" id="A0AA36DVV2"/>
<protein>
    <submittedName>
        <fullName evidence="3">Uncharacterized protein</fullName>
    </submittedName>
</protein>
<dbReference type="Proteomes" id="UP001177003">
    <property type="component" value="Chromosome 2"/>
</dbReference>
<dbReference type="FunFam" id="3.40.50.12670:FF:000002">
    <property type="entry name" value="Carboxypeptidase"/>
    <property type="match status" value="1"/>
</dbReference>
<dbReference type="InterPro" id="IPR029058">
    <property type="entry name" value="AB_hydrolase_fold"/>
</dbReference>
<sequence>MKPQSQYVHLQPKNIVKKINNLVFFGVFLLLISSGVIESRSIVKTLPGFIGDLPFTLETGYIGVGESDDVQWFYYFVESEGNPEKDPLLLWLTGGPGCSGLTTLVSETGPIIFNKTNSTLEKPILEINPDRWIKAANILYLDQPAGAGFSYAKTPEAYTTNDTLSTMQVYDFLKKWLVDHPKFLNNPFYLGGDSYNGILVPMVLQEIYNGNEVGEEPQIKIKGYMLGNPLTDRRGDYNSRITFAHRVALLSDPIYESVEENCHGEFLNVDPKNSLCMHDLQIVYKCIKRINKQYILDPVCDTSNTFKNSHLLRRSLSSLNKTAMNMLLLPQVKRQWCRGDKTLSTIWANRKDVRKALRISEESDEITWVPCNESLTFDYGKEVISYTNNVPSSVAYHKQLTYKNCRALIYSGDHDMVVPYVGTLNWIESINLILTDDWRPWFVDKQVAGYTMKYSTRNYNLTFATIKGGGHITALYKPKESLSMVIRWLSDNAL</sequence>
<dbReference type="GO" id="GO:0016747">
    <property type="term" value="F:acyltransferase activity, transferring groups other than amino-acyl groups"/>
    <property type="evidence" value="ECO:0007669"/>
    <property type="project" value="TreeGrafter"/>
</dbReference>
<keyword evidence="2" id="KW-0812">Transmembrane</keyword>
<dbReference type="InterPro" id="IPR001563">
    <property type="entry name" value="Peptidase_S10"/>
</dbReference>
<dbReference type="PANTHER" id="PTHR11802">
    <property type="entry name" value="SERINE PROTEASE FAMILY S10 SERINE CARBOXYPEPTIDASE"/>
    <property type="match status" value="1"/>
</dbReference>
<dbReference type="Gene3D" id="3.40.50.12670">
    <property type="match status" value="1"/>
</dbReference>